<dbReference type="EMBL" id="BMGB01000001">
    <property type="protein sequence ID" value="GGB07949.1"/>
    <property type="molecule type" value="Genomic_DNA"/>
</dbReference>
<dbReference type="InterPro" id="IPR013752">
    <property type="entry name" value="KPA_reductase"/>
</dbReference>
<dbReference type="SUPFAM" id="SSF51735">
    <property type="entry name" value="NAD(P)-binding Rossmann-fold domains"/>
    <property type="match status" value="1"/>
</dbReference>
<dbReference type="PANTHER" id="PTHR21708">
    <property type="entry name" value="PROBABLE 2-DEHYDROPANTOATE 2-REDUCTASE"/>
    <property type="match status" value="1"/>
</dbReference>
<keyword evidence="3 4" id="KW-0560">Oxidoreductase</keyword>
<evidence type="ECO:0000256" key="3">
    <source>
        <dbReference type="ARBA" id="ARBA00023002"/>
    </source>
</evidence>
<comment type="function">
    <text evidence="4">Catalyzes the NADPH-dependent reduction of ketopantoate into pantoic acid.</text>
</comment>
<evidence type="ECO:0000256" key="2">
    <source>
        <dbReference type="ARBA" id="ARBA00022857"/>
    </source>
</evidence>
<evidence type="ECO:0000313" key="7">
    <source>
        <dbReference type="EMBL" id="GGB07949.1"/>
    </source>
</evidence>
<feature type="domain" description="Ketopantoate reductase C-terminal" evidence="6">
    <location>
        <begin position="187"/>
        <end position="307"/>
    </location>
</feature>
<proteinExistence type="inferred from homology"/>
<dbReference type="SUPFAM" id="SSF48179">
    <property type="entry name" value="6-phosphogluconate dehydrogenase C-terminal domain-like"/>
    <property type="match status" value="1"/>
</dbReference>
<keyword evidence="2 4" id="KW-0521">NADP</keyword>
<comment type="catalytic activity">
    <reaction evidence="4">
        <text>(R)-pantoate + NADP(+) = 2-dehydropantoate + NADPH + H(+)</text>
        <dbReference type="Rhea" id="RHEA:16233"/>
        <dbReference type="ChEBI" id="CHEBI:11561"/>
        <dbReference type="ChEBI" id="CHEBI:15378"/>
        <dbReference type="ChEBI" id="CHEBI:15980"/>
        <dbReference type="ChEBI" id="CHEBI:57783"/>
        <dbReference type="ChEBI" id="CHEBI:58349"/>
        <dbReference type="EC" id="1.1.1.169"/>
    </reaction>
</comment>
<keyword evidence="4" id="KW-0566">Pantothenate biosynthesis</keyword>
<protein>
    <recommendedName>
        <fullName evidence="4">2-dehydropantoate 2-reductase</fullName>
        <ecNumber evidence="4">1.1.1.169</ecNumber>
    </recommendedName>
    <alternativeName>
        <fullName evidence="4">Ketopantoate reductase</fullName>
    </alternativeName>
</protein>
<evidence type="ECO:0000256" key="4">
    <source>
        <dbReference type="RuleBase" id="RU362068"/>
    </source>
</evidence>
<comment type="similarity">
    <text evidence="1 4">Belongs to the ketopantoate reductase family.</text>
</comment>
<reference evidence="7" key="2">
    <citation type="submission" date="2020-09" db="EMBL/GenBank/DDBJ databases">
        <authorList>
            <person name="Sun Q."/>
            <person name="Zhou Y."/>
        </authorList>
    </citation>
    <scope>NUCLEOTIDE SEQUENCE</scope>
    <source>
        <strain evidence="7">CGMCC 1.12813</strain>
    </source>
</reference>
<evidence type="ECO:0000259" key="5">
    <source>
        <dbReference type="Pfam" id="PF02558"/>
    </source>
</evidence>
<dbReference type="FunFam" id="1.10.1040.10:FF:000017">
    <property type="entry name" value="2-dehydropantoate 2-reductase"/>
    <property type="match status" value="1"/>
</dbReference>
<dbReference type="Gene3D" id="3.40.50.720">
    <property type="entry name" value="NAD(P)-binding Rossmann-like Domain"/>
    <property type="match status" value="1"/>
</dbReference>
<dbReference type="Pfam" id="PF08546">
    <property type="entry name" value="ApbA_C"/>
    <property type="match status" value="1"/>
</dbReference>
<keyword evidence="8" id="KW-1185">Reference proteome</keyword>
<evidence type="ECO:0000313" key="8">
    <source>
        <dbReference type="Proteomes" id="UP000606922"/>
    </source>
</evidence>
<dbReference type="AlphaFoldDB" id="A0A916SPZ2"/>
<dbReference type="InterPro" id="IPR036291">
    <property type="entry name" value="NAD(P)-bd_dom_sf"/>
</dbReference>
<accession>A0A916SPZ2</accession>
<dbReference type="Pfam" id="PF02558">
    <property type="entry name" value="ApbA"/>
    <property type="match status" value="1"/>
</dbReference>
<name>A0A916SPZ2_9MICO</name>
<dbReference type="GO" id="GO:0008677">
    <property type="term" value="F:2-dehydropantoate 2-reductase activity"/>
    <property type="evidence" value="ECO:0007669"/>
    <property type="project" value="UniProtKB-EC"/>
</dbReference>
<dbReference type="NCBIfam" id="TIGR00745">
    <property type="entry name" value="apbA_panE"/>
    <property type="match status" value="1"/>
</dbReference>
<dbReference type="Proteomes" id="UP000606922">
    <property type="component" value="Unassembled WGS sequence"/>
</dbReference>
<dbReference type="InterPro" id="IPR051402">
    <property type="entry name" value="KPR-Related"/>
</dbReference>
<evidence type="ECO:0000256" key="1">
    <source>
        <dbReference type="ARBA" id="ARBA00007870"/>
    </source>
</evidence>
<sequence>MTDFLRAVPTAGAARRPTVAIVGVGAIGTVVADALAERAEVVLCRRGTAAPMTIEVAGDVRRVDAAVATTPAALGPVDWVVVTVKAQDTAAVGPWLDALVGPHTTVVVLQNGIGHAERVSEWVGADRVIPGIVYIAAEKVTRDLVVCRDPGALALAAGTDAASHRAAAAFAELFDADRIAVRLVEDFVTESWTKLVMNSALNTVTALTDRTMEVTTDPSVRPLLSALLAEGVIVAAAEGARFAPGAAETFLLRMDGLPRNSATSMHLDRRAGRPLEHNYLTGAVLAAAERHGIDVPTVRMVHGLIDALGAKPQPLDEEIAA</sequence>
<feature type="domain" description="Ketopantoate reductase N-terminal" evidence="5">
    <location>
        <begin position="19"/>
        <end position="155"/>
    </location>
</feature>
<organism evidence="7 8">
    <name type="scientific">Conyzicola nivalis</name>
    <dbReference type="NCBI Taxonomy" id="1477021"/>
    <lineage>
        <taxon>Bacteria</taxon>
        <taxon>Bacillati</taxon>
        <taxon>Actinomycetota</taxon>
        <taxon>Actinomycetes</taxon>
        <taxon>Micrococcales</taxon>
        <taxon>Microbacteriaceae</taxon>
        <taxon>Conyzicola</taxon>
    </lineage>
</organism>
<dbReference type="InterPro" id="IPR013328">
    <property type="entry name" value="6PGD_dom2"/>
</dbReference>
<dbReference type="InterPro" id="IPR003710">
    <property type="entry name" value="ApbA"/>
</dbReference>
<comment type="pathway">
    <text evidence="4">Cofactor biosynthesis; (R)-pantothenate biosynthesis; (R)-pantoate from 3-methyl-2-oxobutanoate: step 2/2.</text>
</comment>
<dbReference type="GO" id="GO:0015940">
    <property type="term" value="P:pantothenate biosynthetic process"/>
    <property type="evidence" value="ECO:0007669"/>
    <property type="project" value="UniProtKB-KW"/>
</dbReference>
<dbReference type="EC" id="1.1.1.169" evidence="4"/>
<dbReference type="GO" id="GO:0005737">
    <property type="term" value="C:cytoplasm"/>
    <property type="evidence" value="ECO:0007669"/>
    <property type="project" value="TreeGrafter"/>
</dbReference>
<comment type="caution">
    <text evidence="7">The sequence shown here is derived from an EMBL/GenBank/DDBJ whole genome shotgun (WGS) entry which is preliminary data.</text>
</comment>
<reference evidence="7" key="1">
    <citation type="journal article" date="2014" name="Int. J. Syst. Evol. Microbiol.">
        <title>Complete genome sequence of Corynebacterium casei LMG S-19264T (=DSM 44701T), isolated from a smear-ripened cheese.</title>
        <authorList>
            <consortium name="US DOE Joint Genome Institute (JGI-PGF)"/>
            <person name="Walter F."/>
            <person name="Albersmeier A."/>
            <person name="Kalinowski J."/>
            <person name="Ruckert C."/>
        </authorList>
    </citation>
    <scope>NUCLEOTIDE SEQUENCE</scope>
    <source>
        <strain evidence="7">CGMCC 1.12813</strain>
    </source>
</reference>
<evidence type="ECO:0000259" key="6">
    <source>
        <dbReference type="Pfam" id="PF08546"/>
    </source>
</evidence>
<dbReference type="InterPro" id="IPR008927">
    <property type="entry name" value="6-PGluconate_DH-like_C_sf"/>
</dbReference>
<dbReference type="Gene3D" id="1.10.1040.10">
    <property type="entry name" value="N-(1-d-carboxylethyl)-l-norvaline Dehydrogenase, domain 2"/>
    <property type="match status" value="1"/>
</dbReference>
<dbReference type="InterPro" id="IPR013332">
    <property type="entry name" value="KPR_N"/>
</dbReference>
<gene>
    <name evidence="7" type="ORF">GCM10010979_23110</name>
</gene>
<dbReference type="RefSeq" id="WP_188510746.1">
    <property type="nucleotide sequence ID" value="NZ_BMGB01000001.1"/>
</dbReference>
<dbReference type="PANTHER" id="PTHR21708:SF26">
    <property type="entry name" value="2-DEHYDROPANTOATE 2-REDUCTASE"/>
    <property type="match status" value="1"/>
</dbReference>